<keyword evidence="2" id="KW-0812">Transmembrane</keyword>
<feature type="region of interest" description="Disordered" evidence="1">
    <location>
        <begin position="203"/>
        <end position="225"/>
    </location>
</feature>
<dbReference type="AlphaFoldDB" id="A0A917PH70"/>
<feature type="transmembrane region" description="Helical" evidence="2">
    <location>
        <begin position="103"/>
        <end position="120"/>
    </location>
</feature>
<evidence type="ECO:0000256" key="1">
    <source>
        <dbReference type="SAM" id="MobiDB-lite"/>
    </source>
</evidence>
<keyword evidence="2" id="KW-1133">Transmembrane helix</keyword>
<organism evidence="3 4">
    <name type="scientific">Deinococcus aquiradiocola</name>
    <dbReference type="NCBI Taxonomy" id="393059"/>
    <lineage>
        <taxon>Bacteria</taxon>
        <taxon>Thermotogati</taxon>
        <taxon>Deinococcota</taxon>
        <taxon>Deinococci</taxon>
        <taxon>Deinococcales</taxon>
        <taxon>Deinococcaceae</taxon>
        <taxon>Deinococcus</taxon>
    </lineage>
</organism>
<evidence type="ECO:0000313" key="3">
    <source>
        <dbReference type="EMBL" id="GGJ78636.1"/>
    </source>
</evidence>
<sequence>MTASCPKCGADDARYLSVVHESGLSAVDTRTRGAGCNPLTILLFPFIGLWSLLFSSFGNARTTGTVQSLTSAKAGPPVRKPLAFSLVLAVVGLFLLPGHTVPGVLLLLVGGLSLYAAWTYNRRVHPYQYQVWEQSAMCQRCGTIFVPDANRITLDAVTAGQLLAEQQRRLVTAAQPALDRAQHLGGQVVQKVVQKTTELRVAAQREEHGAPLEPQADRREADQEN</sequence>
<evidence type="ECO:0000313" key="4">
    <source>
        <dbReference type="Proteomes" id="UP000635726"/>
    </source>
</evidence>
<proteinExistence type="predicted"/>
<comment type="caution">
    <text evidence="3">The sequence shown here is derived from an EMBL/GenBank/DDBJ whole genome shotgun (WGS) entry which is preliminary data.</text>
</comment>
<reference evidence="3" key="1">
    <citation type="journal article" date="2014" name="Int. J. Syst. Evol. Microbiol.">
        <title>Complete genome sequence of Corynebacterium casei LMG S-19264T (=DSM 44701T), isolated from a smear-ripened cheese.</title>
        <authorList>
            <consortium name="US DOE Joint Genome Institute (JGI-PGF)"/>
            <person name="Walter F."/>
            <person name="Albersmeier A."/>
            <person name="Kalinowski J."/>
            <person name="Ruckert C."/>
        </authorList>
    </citation>
    <scope>NUCLEOTIDE SEQUENCE</scope>
    <source>
        <strain evidence="3">JCM 14371</strain>
    </source>
</reference>
<dbReference type="EMBL" id="BMOE01000007">
    <property type="protein sequence ID" value="GGJ78636.1"/>
    <property type="molecule type" value="Genomic_DNA"/>
</dbReference>
<name>A0A917PH70_9DEIO</name>
<feature type="transmembrane region" description="Helical" evidence="2">
    <location>
        <begin position="39"/>
        <end position="60"/>
    </location>
</feature>
<keyword evidence="2" id="KW-0472">Membrane</keyword>
<accession>A0A917PH70</accession>
<feature type="transmembrane region" description="Helical" evidence="2">
    <location>
        <begin position="81"/>
        <end position="97"/>
    </location>
</feature>
<dbReference type="Proteomes" id="UP000635726">
    <property type="component" value="Unassembled WGS sequence"/>
</dbReference>
<reference evidence="3" key="2">
    <citation type="submission" date="2020-09" db="EMBL/GenBank/DDBJ databases">
        <authorList>
            <person name="Sun Q."/>
            <person name="Ohkuma M."/>
        </authorList>
    </citation>
    <scope>NUCLEOTIDE SEQUENCE</scope>
    <source>
        <strain evidence="3">JCM 14371</strain>
    </source>
</reference>
<keyword evidence="4" id="KW-1185">Reference proteome</keyword>
<evidence type="ECO:0000256" key="2">
    <source>
        <dbReference type="SAM" id="Phobius"/>
    </source>
</evidence>
<dbReference type="RefSeq" id="WP_188963446.1">
    <property type="nucleotide sequence ID" value="NZ_BMOE01000007.1"/>
</dbReference>
<protein>
    <submittedName>
        <fullName evidence="3">Uncharacterized protein</fullName>
    </submittedName>
</protein>
<gene>
    <name evidence="3" type="ORF">GCM10008939_23180</name>
</gene>